<gene>
    <name evidence="3" type="ORF">Rsub_06895</name>
</gene>
<dbReference type="OrthoDB" id="3800936at2759"/>
<keyword evidence="4" id="KW-1185">Reference proteome</keyword>
<evidence type="ECO:0000259" key="2">
    <source>
        <dbReference type="Pfam" id="PF18360"/>
    </source>
</evidence>
<evidence type="ECO:0000256" key="1">
    <source>
        <dbReference type="SAM" id="MobiDB-lite"/>
    </source>
</evidence>
<protein>
    <recommendedName>
        <fullName evidence="2">Heterogeneous nuclear ribonucleoprotein Q acidic domain-containing protein</fullName>
    </recommendedName>
</protein>
<feature type="region of interest" description="Disordered" evidence="1">
    <location>
        <begin position="276"/>
        <end position="295"/>
    </location>
</feature>
<reference evidence="3 4" key="1">
    <citation type="journal article" date="2018" name="Sci. Rep.">
        <title>Raphidocelis subcapitata (=Pseudokirchneriella subcapitata) provides an insight into genome evolution and environmental adaptations in the Sphaeropleales.</title>
        <authorList>
            <person name="Suzuki S."/>
            <person name="Yamaguchi H."/>
            <person name="Nakajima N."/>
            <person name="Kawachi M."/>
        </authorList>
    </citation>
    <scope>NUCLEOTIDE SEQUENCE [LARGE SCALE GENOMIC DNA]</scope>
    <source>
        <strain evidence="3 4">NIES-35</strain>
    </source>
</reference>
<proteinExistence type="predicted"/>
<feature type="compositionally biased region" description="Pro residues" evidence="1">
    <location>
        <begin position="282"/>
        <end position="295"/>
    </location>
</feature>
<dbReference type="EMBL" id="BDRX01000045">
    <property type="protein sequence ID" value="GBF93896.1"/>
    <property type="molecule type" value="Genomic_DNA"/>
</dbReference>
<feature type="compositionally biased region" description="Low complexity" evidence="1">
    <location>
        <begin position="1"/>
        <end position="70"/>
    </location>
</feature>
<organism evidence="3 4">
    <name type="scientific">Raphidocelis subcapitata</name>
    <dbReference type="NCBI Taxonomy" id="307507"/>
    <lineage>
        <taxon>Eukaryota</taxon>
        <taxon>Viridiplantae</taxon>
        <taxon>Chlorophyta</taxon>
        <taxon>core chlorophytes</taxon>
        <taxon>Chlorophyceae</taxon>
        <taxon>CS clade</taxon>
        <taxon>Sphaeropleales</taxon>
        <taxon>Selenastraceae</taxon>
        <taxon>Raphidocelis</taxon>
    </lineage>
</organism>
<dbReference type="InParanoid" id="A0A2V0P1Z8"/>
<dbReference type="AlphaFoldDB" id="A0A2V0P1Z8"/>
<feature type="domain" description="Heterogeneous nuclear ribonucleoprotein Q acidic" evidence="2">
    <location>
        <begin position="202"/>
        <end position="271"/>
    </location>
</feature>
<dbReference type="Pfam" id="PF18360">
    <property type="entry name" value="hnRNP_Q_AcD"/>
    <property type="match status" value="2"/>
</dbReference>
<evidence type="ECO:0000313" key="3">
    <source>
        <dbReference type="EMBL" id="GBF93896.1"/>
    </source>
</evidence>
<evidence type="ECO:0000313" key="4">
    <source>
        <dbReference type="Proteomes" id="UP000247498"/>
    </source>
</evidence>
<dbReference type="Proteomes" id="UP000247498">
    <property type="component" value="Unassembled WGS sequence"/>
</dbReference>
<dbReference type="InterPro" id="IPR041337">
    <property type="entry name" value="hnRNP_Q_AcD"/>
</dbReference>
<name>A0A2V0P1Z8_9CHLO</name>
<accession>A0A2V0P1Z8</accession>
<dbReference type="CDD" id="cd21039">
    <property type="entry name" value="NURR"/>
    <property type="match status" value="2"/>
</dbReference>
<dbReference type="STRING" id="307507.A0A2V0P1Z8"/>
<sequence>MADAAEPAVDVPAAVAETDTPATAEEPVAPASPAAPDAAAAAADAAPAAPGAPADAADAPAAAAAPAAAPKRTAEQAGLDDEGEREGATRGPKAVRYADLDPALGARLSGLVDDGVLTEDDVESAGVLPALRTLAPAAAAELLDALSAAGLSAAADAAGRAAAAAAAVARFSPAARAAAAAAAVAAAAAAAGLGAGAGAGGGMSPEVQARLDALYAPAGGPLAPGDLDARCVERIAELPPATACNVLEVFAAKKFDNVRNVSALFMATLKNVMAGEEGPGGRGPPLPGGGYHPPAPAGPGGYGGYPPAPPAGAWPADPYGGYRGGGGGGGGYGGGYGAAAAGYGGYGGGAAGYGGYGGGATGYGGYGAPVPAPAPLPGGGGGGGARINRTAEQAAAGVRVEEFQSVHPSAAFVPAEGAIKLQQQFDAGVHLVTQLDDGVWESLTRLDPANLSSLIDEAGGKLASGGLRNVNAFMTSVAKRMLQEQASGLAPGFGGGGGGGGYGGYGPGGGGGGGGHMGGGGDALHMFPPHVRSVVEDMCARHAPFLQRSHFDASAVSALMRLGEADALIVLGELDRARIETIRNIPAFITGMVKRHRGG</sequence>
<feature type="region of interest" description="Disordered" evidence="1">
    <location>
        <begin position="1"/>
        <end position="95"/>
    </location>
</feature>
<feature type="domain" description="Heterogeneous nuclear ribonucleoprotein Q acidic" evidence="2">
    <location>
        <begin position="545"/>
        <end position="597"/>
    </location>
</feature>
<comment type="caution">
    <text evidence="3">The sequence shown here is derived from an EMBL/GenBank/DDBJ whole genome shotgun (WGS) entry which is preliminary data.</text>
</comment>